<keyword evidence="8 17" id="KW-0436">Ligase</keyword>
<evidence type="ECO:0000313" key="21">
    <source>
        <dbReference type="Proteomes" id="UP000472267"/>
    </source>
</evidence>
<dbReference type="SUPFAM" id="SSF53623">
    <property type="entry name" value="MurD-like peptide ligases, catalytic domain"/>
    <property type="match status" value="1"/>
</dbReference>
<keyword evidence="21" id="KW-1185">Reference proteome</keyword>
<comment type="subcellular location">
    <subcellularLocation>
        <location evidence="3">Cytoplasm</location>
    </subcellularLocation>
    <subcellularLocation>
        <location evidence="1">Mitochondrion inner membrane</location>
    </subcellularLocation>
    <subcellularLocation>
        <location evidence="2">Mitochondrion matrix</location>
    </subcellularLocation>
</comment>
<dbReference type="InterPro" id="IPR001645">
    <property type="entry name" value="Folylpolyglutamate_synth"/>
</dbReference>
<protein>
    <recommendedName>
        <fullName evidence="17">Folylpolyglutamate synthase</fullName>
        <ecNumber evidence="17">6.3.2.17</ecNumber>
    </recommendedName>
    <alternativeName>
        <fullName evidence="17">Folylpoly-gamma-glutamate synthetase</fullName>
    </alternativeName>
    <alternativeName>
        <fullName evidence="17">Tetrahydrofolylpolyglutamate synthase</fullName>
    </alternativeName>
</protein>
<dbReference type="PROSITE" id="PS01012">
    <property type="entry name" value="FOLYLPOLYGLU_SYNT_2"/>
    <property type="match status" value="1"/>
</dbReference>
<dbReference type="SUPFAM" id="SSF53244">
    <property type="entry name" value="MurD-like peptide ligases, peptide-binding domain"/>
    <property type="match status" value="1"/>
</dbReference>
<dbReference type="GO" id="GO:0006730">
    <property type="term" value="P:one-carbon metabolic process"/>
    <property type="evidence" value="ECO:0007669"/>
    <property type="project" value="UniProtKB-KW"/>
</dbReference>
<evidence type="ECO:0000256" key="11">
    <source>
        <dbReference type="ARBA" id="ARBA00022792"/>
    </source>
</evidence>
<keyword evidence="14" id="KW-0496">Mitochondrion</keyword>
<keyword evidence="9 19" id="KW-0479">Metal-binding</keyword>
<dbReference type="PROSITE" id="PS01011">
    <property type="entry name" value="FOLYLPOLYGLU_SYNT_1"/>
    <property type="match status" value="1"/>
</dbReference>
<reference evidence="20" key="2">
    <citation type="submission" date="2025-08" db="UniProtKB">
        <authorList>
            <consortium name="Ensembl"/>
        </authorList>
    </citation>
    <scope>IDENTIFICATION</scope>
</reference>
<dbReference type="InterPro" id="IPR023600">
    <property type="entry name" value="Folylpolyglutamate_synth_euk"/>
</dbReference>
<feature type="binding site" evidence="18">
    <location>
        <position position="375"/>
    </location>
    <ligand>
        <name>ATP</name>
        <dbReference type="ChEBI" id="CHEBI:30616"/>
    </ligand>
</feature>
<keyword evidence="13 19" id="KW-0460">Magnesium</keyword>
<comment type="cofactor">
    <cofactor evidence="17">
        <name>a monovalent cation</name>
        <dbReference type="ChEBI" id="CHEBI:60242"/>
    </cofactor>
    <text evidence="17">A monovalent cation.</text>
</comment>
<dbReference type="InterPro" id="IPR036615">
    <property type="entry name" value="Mur_ligase_C_dom_sf"/>
</dbReference>
<dbReference type="Ensembl" id="ENSSFAT00005031037.1">
    <property type="protein sequence ID" value="ENSSFAP00005029941.1"/>
    <property type="gene ID" value="ENSSFAG00005015212.1"/>
</dbReference>
<dbReference type="EC" id="6.3.2.17" evidence="17"/>
<dbReference type="Gene3D" id="3.40.1190.10">
    <property type="entry name" value="Mur-like, catalytic domain"/>
    <property type="match status" value="1"/>
</dbReference>
<name>A0A672HL36_SALFA</name>
<evidence type="ECO:0000256" key="10">
    <source>
        <dbReference type="ARBA" id="ARBA00022741"/>
    </source>
</evidence>
<dbReference type="PANTHER" id="PTHR11136">
    <property type="entry name" value="FOLYLPOLYGLUTAMATE SYNTHASE-RELATED"/>
    <property type="match status" value="1"/>
</dbReference>
<evidence type="ECO:0000256" key="9">
    <source>
        <dbReference type="ARBA" id="ARBA00022723"/>
    </source>
</evidence>
<dbReference type="GO" id="GO:0046872">
    <property type="term" value="F:metal ion binding"/>
    <property type="evidence" value="ECO:0007669"/>
    <property type="project" value="UniProtKB-KW"/>
</dbReference>
<dbReference type="AlphaFoldDB" id="A0A672HL36"/>
<dbReference type="NCBIfam" id="TIGR01499">
    <property type="entry name" value="folC"/>
    <property type="match status" value="1"/>
</dbReference>
<dbReference type="GO" id="GO:0005524">
    <property type="term" value="F:ATP binding"/>
    <property type="evidence" value="ECO:0007669"/>
    <property type="project" value="UniProtKB-KW"/>
</dbReference>
<feature type="binding site" evidence="19">
    <location>
        <position position="200"/>
    </location>
    <ligand>
        <name>Mg(2+)</name>
        <dbReference type="ChEBI" id="CHEBI:18420"/>
        <label>1</label>
    </ligand>
</feature>
<dbReference type="GO" id="GO:0005743">
    <property type="term" value="C:mitochondrial inner membrane"/>
    <property type="evidence" value="ECO:0007669"/>
    <property type="project" value="UniProtKB-SubCell"/>
</dbReference>
<comment type="catalytic activity">
    <reaction evidence="16 17">
        <text>(6S)-5,6,7,8-tetrahydrofolyl-(gamma-L-Glu)(n) + L-glutamate + ATP = (6S)-5,6,7,8-tetrahydrofolyl-(gamma-L-Glu)(n+1) + ADP + phosphate + H(+)</text>
        <dbReference type="Rhea" id="RHEA:10580"/>
        <dbReference type="Rhea" id="RHEA-COMP:14738"/>
        <dbReference type="Rhea" id="RHEA-COMP:14740"/>
        <dbReference type="ChEBI" id="CHEBI:15378"/>
        <dbReference type="ChEBI" id="CHEBI:29985"/>
        <dbReference type="ChEBI" id="CHEBI:30616"/>
        <dbReference type="ChEBI" id="CHEBI:43474"/>
        <dbReference type="ChEBI" id="CHEBI:141005"/>
        <dbReference type="ChEBI" id="CHEBI:456216"/>
        <dbReference type="EC" id="6.3.2.17"/>
    </reaction>
</comment>
<evidence type="ECO:0000256" key="8">
    <source>
        <dbReference type="ARBA" id="ARBA00022598"/>
    </source>
</evidence>
<keyword evidence="6" id="KW-0963">Cytoplasm</keyword>
<evidence type="ECO:0000256" key="5">
    <source>
        <dbReference type="ARBA" id="ARBA00008276"/>
    </source>
</evidence>
<dbReference type="PIRSF" id="PIRSF038895">
    <property type="entry name" value="FPGS"/>
    <property type="match status" value="1"/>
</dbReference>
<evidence type="ECO:0000256" key="7">
    <source>
        <dbReference type="ARBA" id="ARBA00022563"/>
    </source>
</evidence>
<comment type="pathway">
    <text evidence="4 17">Cofactor biosynthesis; tetrahydrofolylpolyglutamate biosynthesis.</text>
</comment>
<evidence type="ECO:0000256" key="12">
    <source>
        <dbReference type="ARBA" id="ARBA00022840"/>
    </source>
</evidence>
<dbReference type="UniPathway" id="UPA00850"/>
<keyword evidence="11" id="KW-0999">Mitochondrion inner membrane</keyword>
<evidence type="ECO:0000256" key="19">
    <source>
        <dbReference type="PIRSR" id="PIRSR038895-2"/>
    </source>
</evidence>
<dbReference type="GO" id="GO:0005759">
    <property type="term" value="C:mitochondrial matrix"/>
    <property type="evidence" value="ECO:0007669"/>
    <property type="project" value="UniProtKB-SubCell"/>
</dbReference>
<keyword evidence="7 17" id="KW-0554">One-carbon metabolism</keyword>
<evidence type="ECO:0000256" key="16">
    <source>
        <dbReference type="ARBA" id="ARBA00047493"/>
    </source>
</evidence>
<gene>
    <name evidence="20" type="primary">LOC115398252</name>
</gene>
<evidence type="ECO:0000256" key="17">
    <source>
        <dbReference type="PIRNR" id="PIRNR038895"/>
    </source>
</evidence>
<dbReference type="Proteomes" id="UP000472267">
    <property type="component" value="Chromosome 12"/>
</dbReference>
<reference evidence="20" key="3">
    <citation type="submission" date="2025-09" db="UniProtKB">
        <authorList>
            <consortium name="Ensembl"/>
        </authorList>
    </citation>
    <scope>IDENTIFICATION</scope>
</reference>
<evidence type="ECO:0000256" key="1">
    <source>
        <dbReference type="ARBA" id="ARBA00004273"/>
    </source>
</evidence>
<evidence type="ECO:0000256" key="15">
    <source>
        <dbReference type="ARBA" id="ARBA00023136"/>
    </source>
</evidence>
<feature type="binding site" evidence="19">
    <location>
        <position position="130"/>
    </location>
    <ligand>
        <name>Mg(2+)</name>
        <dbReference type="ChEBI" id="CHEBI:18420"/>
        <label>1</label>
    </ligand>
</feature>
<proteinExistence type="inferred from homology"/>
<dbReference type="GO" id="GO:0004326">
    <property type="term" value="F:tetrahydrofolylpolyglutamate synthase activity"/>
    <property type="evidence" value="ECO:0007669"/>
    <property type="project" value="UniProtKB-EC"/>
</dbReference>
<evidence type="ECO:0000256" key="14">
    <source>
        <dbReference type="ARBA" id="ARBA00023128"/>
    </source>
</evidence>
<evidence type="ECO:0000313" key="20">
    <source>
        <dbReference type="Ensembl" id="ENSSFAP00005029941.1"/>
    </source>
</evidence>
<dbReference type="FunFam" id="3.40.1190.10:FF:000008">
    <property type="entry name" value="Folylpolyglutamate synthase"/>
    <property type="match status" value="1"/>
</dbReference>
<keyword evidence="15" id="KW-0472">Membrane</keyword>
<organism evidence="20 21">
    <name type="scientific">Salarias fasciatus</name>
    <name type="common">Jewelled blenny</name>
    <name type="synonym">Blennius fasciatus</name>
    <dbReference type="NCBI Taxonomy" id="181472"/>
    <lineage>
        <taxon>Eukaryota</taxon>
        <taxon>Metazoa</taxon>
        <taxon>Chordata</taxon>
        <taxon>Craniata</taxon>
        <taxon>Vertebrata</taxon>
        <taxon>Euteleostomi</taxon>
        <taxon>Actinopterygii</taxon>
        <taxon>Neopterygii</taxon>
        <taxon>Teleostei</taxon>
        <taxon>Neoteleostei</taxon>
        <taxon>Acanthomorphata</taxon>
        <taxon>Ovalentaria</taxon>
        <taxon>Blenniimorphae</taxon>
        <taxon>Blenniiformes</taxon>
        <taxon>Blennioidei</taxon>
        <taxon>Blenniidae</taxon>
        <taxon>Salariinae</taxon>
        <taxon>Salarias</taxon>
    </lineage>
</organism>
<comment type="similarity">
    <text evidence="5 17">Belongs to the folylpolyglutamate synthase family.</text>
</comment>
<evidence type="ECO:0000256" key="3">
    <source>
        <dbReference type="ARBA" id="ARBA00004496"/>
    </source>
</evidence>
<evidence type="ECO:0000256" key="4">
    <source>
        <dbReference type="ARBA" id="ARBA00005150"/>
    </source>
</evidence>
<evidence type="ECO:0000256" key="2">
    <source>
        <dbReference type="ARBA" id="ARBA00004305"/>
    </source>
</evidence>
<reference evidence="20" key="1">
    <citation type="submission" date="2019-06" db="EMBL/GenBank/DDBJ databases">
        <authorList>
            <consortium name="Wellcome Sanger Institute Data Sharing"/>
        </authorList>
    </citation>
    <scope>NUCLEOTIDE SEQUENCE [LARGE SCALE GENOMIC DNA]</scope>
</reference>
<feature type="binding site" evidence="18">
    <location>
        <position position="361"/>
    </location>
    <ligand>
        <name>ATP</name>
        <dbReference type="ChEBI" id="CHEBI:30616"/>
    </ligand>
</feature>
<evidence type="ECO:0000256" key="6">
    <source>
        <dbReference type="ARBA" id="ARBA00022490"/>
    </source>
</evidence>
<evidence type="ECO:0000256" key="13">
    <source>
        <dbReference type="ARBA" id="ARBA00022842"/>
    </source>
</evidence>
<evidence type="ECO:0000256" key="18">
    <source>
        <dbReference type="PIRSR" id="PIRSR038895-1"/>
    </source>
</evidence>
<dbReference type="InterPro" id="IPR018109">
    <property type="entry name" value="Folylpolyglutamate_synth_CS"/>
</dbReference>
<feature type="binding site" evidence="19">
    <location>
        <position position="228"/>
    </location>
    <ligand>
        <name>Mg(2+)</name>
        <dbReference type="ChEBI" id="CHEBI:18420"/>
        <label>2</label>
    </ligand>
</feature>
<keyword evidence="10 18" id="KW-0547">Nucleotide-binding</keyword>
<keyword evidence="12 18" id="KW-0067">ATP-binding</keyword>
<dbReference type="GO" id="GO:0005829">
    <property type="term" value="C:cytosol"/>
    <property type="evidence" value="ECO:0007669"/>
    <property type="project" value="TreeGrafter"/>
</dbReference>
<sequence length="541" mass="59494">LTAMVLGPTAFMSRLCHVHSLRCNFVDTDVHLLKAPLCVCVCVCVQGAVSVLSSLVNDVAASQRLLERQKHPDLQLQSMQSFLQRSGITVDQLDRLNIIHVTGTKGKGSTCAFTERILRNHGLRTGFYSSPHLVHVRERIRIDGWPIGKELFTKYFWETMERLEDTKDLHGGSTPFYFQFLTLLAFHVFLQEKVDLAVVEVGIGGQYDCTNIIRNPWVCGVTSLGLDHCSLLGDTLEEIALQKAGIFKPGVPAFTVSQKPGAMRVLQRRAEEIQCPLVVSPELHQYEAAVGPVRLGLAGSHQRLNASLALQLSSSWLQRHKCLFRTDNSAHTLNGLNSQNASFQPSMAMLRGLQETEWPGRSQTLSCGPVTYYLDGAHTAESMQACVSWFSVSLVSSRVKVLLFNTTGERDSAALLSLLVVSEEQRPAHCIKTHPQLFSCVVAAQHSLGVQMLDRCRENQNIWESLNAPRQQQLCRPLVAGAAPCSLAFPCILSALQWISRMEQPPSGGLQAPCSVSVLVTGSLHLVGGALKLLEPSLNSQ</sequence>
<dbReference type="PANTHER" id="PTHR11136:SF5">
    <property type="entry name" value="FOLYLPOLYGLUTAMATE SYNTHASE, MITOCHONDRIAL"/>
    <property type="match status" value="1"/>
</dbReference>
<dbReference type="InterPro" id="IPR036565">
    <property type="entry name" value="Mur-like_cat_sf"/>
</dbReference>
<dbReference type="Gene3D" id="3.90.190.20">
    <property type="entry name" value="Mur ligase, C-terminal domain"/>
    <property type="match status" value="1"/>
</dbReference>
<accession>A0A672HL36</accession>
<comment type="function">
    <text evidence="17">Catalyzes conversion of folates to polyglutamate derivatives allowing concentration of folate compounds in the cell and the intracellular retention of these cofactors, which are important substrates for most of the folate-dependent enzymes that are involved in one-carbon transfer reactions involved in purine, pyrimidine and amino acid synthesis.</text>
</comment>